<dbReference type="InterPro" id="IPR003593">
    <property type="entry name" value="AAA+_ATPase"/>
</dbReference>
<keyword evidence="3" id="KW-0067">ATP-binding</keyword>
<sequence length="305" mass="34275">MATVLKIENLHKSFTLGFLLKKKEILRGISLSVEQGEVFGYLGPNGAGKTTTIKCILGLIFPEKGNIEIFGHPYLSPKAKEKTGFLPENPYFYDHLTASEFLDYYSQLFLMKKEAKEKKIKSLLRLVDLEKSADLQLRKFSRGMLQRIGMAQALLNDPSLVFLDEPLGGLDPLGRKEIRDIITRLKDEGKTVFLSSHILQDIEMICTRVAIIVNGEIISQGALHDLISEKILFTEVILSGVNDKELKELGECISGHGERTLLKVFKEENVEKVLQLAHSSKGKVHSLIPRTETLEDLFVGIVKQR</sequence>
<dbReference type="SUPFAM" id="SSF52540">
    <property type="entry name" value="P-loop containing nucleoside triphosphate hydrolases"/>
    <property type="match status" value="1"/>
</dbReference>
<dbReference type="GO" id="GO:0016887">
    <property type="term" value="F:ATP hydrolysis activity"/>
    <property type="evidence" value="ECO:0007669"/>
    <property type="project" value="InterPro"/>
</dbReference>
<dbReference type="InterPro" id="IPR003439">
    <property type="entry name" value="ABC_transporter-like_ATP-bd"/>
</dbReference>
<dbReference type="Gene3D" id="3.40.50.300">
    <property type="entry name" value="P-loop containing nucleotide triphosphate hydrolases"/>
    <property type="match status" value="1"/>
</dbReference>
<evidence type="ECO:0000256" key="3">
    <source>
        <dbReference type="ARBA" id="ARBA00022840"/>
    </source>
</evidence>
<dbReference type="Pfam" id="PF00005">
    <property type="entry name" value="ABC_tran"/>
    <property type="match status" value="1"/>
</dbReference>
<organism evidence="5">
    <name type="scientific">marine sediment metagenome</name>
    <dbReference type="NCBI Taxonomy" id="412755"/>
    <lineage>
        <taxon>unclassified sequences</taxon>
        <taxon>metagenomes</taxon>
        <taxon>ecological metagenomes</taxon>
    </lineage>
</organism>
<gene>
    <name evidence="5" type="ORF">LCGC14_0518520</name>
</gene>
<dbReference type="EMBL" id="LAZR01000646">
    <property type="protein sequence ID" value="KKN61775.1"/>
    <property type="molecule type" value="Genomic_DNA"/>
</dbReference>
<comment type="caution">
    <text evidence="5">The sequence shown here is derived from an EMBL/GenBank/DDBJ whole genome shotgun (WGS) entry which is preliminary data.</text>
</comment>
<protein>
    <recommendedName>
        <fullName evidence="4">ABC transporter domain-containing protein</fullName>
    </recommendedName>
</protein>
<evidence type="ECO:0000256" key="1">
    <source>
        <dbReference type="ARBA" id="ARBA00022448"/>
    </source>
</evidence>
<keyword evidence="2" id="KW-0547">Nucleotide-binding</keyword>
<dbReference type="PANTHER" id="PTHR42939">
    <property type="entry name" value="ABC TRANSPORTER ATP-BINDING PROTEIN ALBC-RELATED"/>
    <property type="match status" value="1"/>
</dbReference>
<reference evidence="5" key="1">
    <citation type="journal article" date="2015" name="Nature">
        <title>Complex archaea that bridge the gap between prokaryotes and eukaryotes.</title>
        <authorList>
            <person name="Spang A."/>
            <person name="Saw J.H."/>
            <person name="Jorgensen S.L."/>
            <person name="Zaremba-Niedzwiedzka K."/>
            <person name="Martijn J."/>
            <person name="Lind A.E."/>
            <person name="van Eijk R."/>
            <person name="Schleper C."/>
            <person name="Guy L."/>
            <person name="Ettema T.J."/>
        </authorList>
    </citation>
    <scope>NUCLEOTIDE SEQUENCE</scope>
</reference>
<accession>A0A0F9RZB0</accession>
<dbReference type="PROSITE" id="PS50893">
    <property type="entry name" value="ABC_TRANSPORTER_2"/>
    <property type="match status" value="1"/>
</dbReference>
<keyword evidence="1" id="KW-0813">Transport</keyword>
<dbReference type="InterPro" id="IPR027417">
    <property type="entry name" value="P-loop_NTPase"/>
</dbReference>
<evidence type="ECO:0000256" key="2">
    <source>
        <dbReference type="ARBA" id="ARBA00022741"/>
    </source>
</evidence>
<dbReference type="InterPro" id="IPR051782">
    <property type="entry name" value="ABC_Transporter_VariousFunc"/>
</dbReference>
<dbReference type="SMART" id="SM00382">
    <property type="entry name" value="AAA"/>
    <property type="match status" value="1"/>
</dbReference>
<dbReference type="AlphaFoldDB" id="A0A0F9RZB0"/>
<evidence type="ECO:0000313" key="5">
    <source>
        <dbReference type="EMBL" id="KKN61775.1"/>
    </source>
</evidence>
<dbReference type="CDD" id="cd03230">
    <property type="entry name" value="ABC_DR_subfamily_A"/>
    <property type="match status" value="1"/>
</dbReference>
<dbReference type="PANTHER" id="PTHR42939:SF1">
    <property type="entry name" value="ABC TRANSPORTER ATP-BINDING PROTEIN ALBC-RELATED"/>
    <property type="match status" value="1"/>
</dbReference>
<dbReference type="GO" id="GO:0005524">
    <property type="term" value="F:ATP binding"/>
    <property type="evidence" value="ECO:0007669"/>
    <property type="project" value="UniProtKB-KW"/>
</dbReference>
<name>A0A0F9RZB0_9ZZZZ</name>
<evidence type="ECO:0000259" key="4">
    <source>
        <dbReference type="PROSITE" id="PS50893"/>
    </source>
</evidence>
<feature type="domain" description="ABC transporter" evidence="4">
    <location>
        <begin position="5"/>
        <end position="239"/>
    </location>
</feature>
<proteinExistence type="predicted"/>